<gene>
    <name evidence="1" type="ORF">GOP47_0001344</name>
</gene>
<dbReference type="PANTHER" id="PTHR30557:SF1">
    <property type="entry name" value="PHOSPHOMETHYLPYRIMIDINE SYNTHASE, CHLOROPLASTIC"/>
    <property type="match status" value="1"/>
</dbReference>
<name>A0A9D4V829_ADICA</name>
<reference evidence="1" key="1">
    <citation type="submission" date="2021-01" db="EMBL/GenBank/DDBJ databases">
        <title>Adiantum capillus-veneris genome.</title>
        <authorList>
            <person name="Fang Y."/>
            <person name="Liao Q."/>
        </authorList>
    </citation>
    <scope>NUCLEOTIDE SEQUENCE</scope>
    <source>
        <strain evidence="1">H3</strain>
        <tissue evidence="1">Leaf</tissue>
    </source>
</reference>
<dbReference type="GO" id="GO:0009228">
    <property type="term" value="P:thiamine biosynthetic process"/>
    <property type="evidence" value="ECO:0007669"/>
    <property type="project" value="InterPro"/>
</dbReference>
<dbReference type="AlphaFoldDB" id="A0A9D4V829"/>
<organism evidence="1 2">
    <name type="scientific">Adiantum capillus-veneris</name>
    <name type="common">Maidenhair fern</name>
    <dbReference type="NCBI Taxonomy" id="13818"/>
    <lineage>
        <taxon>Eukaryota</taxon>
        <taxon>Viridiplantae</taxon>
        <taxon>Streptophyta</taxon>
        <taxon>Embryophyta</taxon>
        <taxon>Tracheophyta</taxon>
        <taxon>Polypodiopsida</taxon>
        <taxon>Polypodiidae</taxon>
        <taxon>Polypodiales</taxon>
        <taxon>Pteridineae</taxon>
        <taxon>Pteridaceae</taxon>
        <taxon>Vittarioideae</taxon>
        <taxon>Adiantum</taxon>
    </lineage>
</organism>
<dbReference type="GO" id="GO:0051536">
    <property type="term" value="F:iron-sulfur cluster binding"/>
    <property type="evidence" value="ECO:0007669"/>
    <property type="project" value="InterPro"/>
</dbReference>
<sequence>MAALNVTCIADALKLEGEGGVSTAKEAGRFKNSSFCPRFFAGRASTTINFHANETAVARVVLTPEKHVNRTRSSTKDPSSPDFLPIPSFEECFPRSTKECSEVVHGDTATTLRIPFRRVHLSGGELPFDVYDTSGPQNVNPHSGLPKICKEWIARREARGDLRFTQIHYDKQGVVTEEMLYCAVREKLSPEFVRSEVARGRAIIPSNKRHLSWSQ</sequence>
<dbReference type="Pfam" id="PF01964">
    <property type="entry name" value="ThiC_Rad_SAM"/>
    <property type="match status" value="1"/>
</dbReference>
<protein>
    <submittedName>
        <fullName evidence="1">Uncharacterized protein</fullName>
    </submittedName>
</protein>
<evidence type="ECO:0000313" key="2">
    <source>
        <dbReference type="Proteomes" id="UP000886520"/>
    </source>
</evidence>
<accession>A0A9D4V829</accession>
<proteinExistence type="predicted"/>
<dbReference type="Proteomes" id="UP000886520">
    <property type="component" value="Chromosome 2"/>
</dbReference>
<dbReference type="OrthoDB" id="48943at2759"/>
<comment type="caution">
    <text evidence="1">The sequence shown here is derived from an EMBL/GenBank/DDBJ whole genome shotgun (WGS) entry which is preliminary data.</text>
</comment>
<evidence type="ECO:0000313" key="1">
    <source>
        <dbReference type="EMBL" id="KAI5081601.1"/>
    </source>
</evidence>
<dbReference type="EMBL" id="JABFUD020000003">
    <property type="protein sequence ID" value="KAI5081601.1"/>
    <property type="molecule type" value="Genomic_DNA"/>
</dbReference>
<keyword evidence="2" id="KW-1185">Reference proteome</keyword>
<dbReference type="InterPro" id="IPR002817">
    <property type="entry name" value="ThiC/BzaA/B"/>
</dbReference>
<dbReference type="PANTHER" id="PTHR30557">
    <property type="entry name" value="THIAMINE BIOSYNTHESIS PROTEIN THIC"/>
    <property type="match status" value="1"/>
</dbReference>